<evidence type="ECO:0000313" key="1">
    <source>
        <dbReference type="EMBL" id="PKK73295.1"/>
    </source>
</evidence>
<sequence>MIAHKEENDIEIKVYNGEYDSDIEAELEQVNVEHNFDNNQEERDEIIPNDENEGLTSQKYNALSPCVIIDNIHDQDAVQQVNNDHLKLGVYDSHFLYDQNQIHDPKEKIFKEFTDGILPAFNEMNKSRFICCACYERLGRYIHKRTGRGKKSNCVQDKLHEEDITKGIKIIANWFIKFSHTDEETKKKDILRSIVKVIFPFISTSTKITSSTLNNFKSDETPSLFTIQILFLDTSISNSKECDDILDCEKFR</sequence>
<accession>A0A2N1NH93</accession>
<dbReference type="AlphaFoldDB" id="A0A2N1NH93"/>
<name>A0A2N1NH93_9GLOM</name>
<dbReference type="VEuPathDB" id="FungiDB:RhiirA1_482879"/>
<reference evidence="1 2" key="1">
    <citation type="submission" date="2016-04" db="EMBL/GenBank/DDBJ databases">
        <title>Genome analyses suggest a sexual origin of heterokaryosis in a supposedly ancient asexual fungus.</title>
        <authorList>
            <person name="Ropars J."/>
            <person name="Sedzielewska K."/>
            <person name="Noel J."/>
            <person name="Charron P."/>
            <person name="Farinelli L."/>
            <person name="Marton T."/>
            <person name="Kruger M."/>
            <person name="Pelin A."/>
            <person name="Brachmann A."/>
            <person name="Corradi N."/>
        </authorList>
    </citation>
    <scope>NUCLEOTIDE SEQUENCE [LARGE SCALE GENOMIC DNA]</scope>
    <source>
        <strain evidence="1 2">C2</strain>
    </source>
</reference>
<evidence type="ECO:0000313" key="2">
    <source>
        <dbReference type="Proteomes" id="UP000233469"/>
    </source>
</evidence>
<dbReference type="VEuPathDB" id="FungiDB:RhiirFUN_010062"/>
<reference evidence="1 2" key="2">
    <citation type="submission" date="2017-10" db="EMBL/GenBank/DDBJ databases">
        <title>Extensive intraspecific genome diversity in a model arbuscular mycorrhizal fungus.</title>
        <authorList>
            <person name="Chen E.C.H."/>
            <person name="Morin E."/>
            <person name="Baudet D."/>
            <person name="Noel J."/>
            <person name="Ndikumana S."/>
            <person name="Charron P."/>
            <person name="St-Onge C."/>
            <person name="Giorgi J."/>
            <person name="Grigoriev I.V."/>
            <person name="Roux C."/>
            <person name="Martin F.M."/>
            <person name="Corradi N."/>
        </authorList>
    </citation>
    <scope>NUCLEOTIDE SEQUENCE [LARGE SCALE GENOMIC DNA]</scope>
    <source>
        <strain evidence="1 2">C2</strain>
    </source>
</reference>
<dbReference type="Proteomes" id="UP000233469">
    <property type="component" value="Unassembled WGS sequence"/>
</dbReference>
<proteinExistence type="predicted"/>
<comment type="caution">
    <text evidence="1">The sequence shown here is derived from an EMBL/GenBank/DDBJ whole genome shotgun (WGS) entry which is preliminary data.</text>
</comment>
<protein>
    <submittedName>
        <fullName evidence="1">Uncharacterized protein</fullName>
    </submittedName>
</protein>
<dbReference type="VEuPathDB" id="FungiDB:RhiirA1_478275"/>
<dbReference type="VEuPathDB" id="FungiDB:FUN_016081"/>
<dbReference type="EMBL" id="LLXL01000381">
    <property type="protein sequence ID" value="PKK73295.1"/>
    <property type="molecule type" value="Genomic_DNA"/>
</dbReference>
<organism evidence="1 2">
    <name type="scientific">Rhizophagus irregularis</name>
    <dbReference type="NCBI Taxonomy" id="588596"/>
    <lineage>
        <taxon>Eukaryota</taxon>
        <taxon>Fungi</taxon>
        <taxon>Fungi incertae sedis</taxon>
        <taxon>Mucoromycota</taxon>
        <taxon>Glomeromycotina</taxon>
        <taxon>Glomeromycetes</taxon>
        <taxon>Glomerales</taxon>
        <taxon>Glomeraceae</taxon>
        <taxon>Rhizophagus</taxon>
    </lineage>
</organism>
<gene>
    <name evidence="1" type="ORF">RhiirC2_776200</name>
</gene>